<organism evidence="2 3">
    <name type="scientific">Litomosoides sigmodontis</name>
    <name type="common">Filarial nematode worm</name>
    <dbReference type="NCBI Taxonomy" id="42156"/>
    <lineage>
        <taxon>Eukaryota</taxon>
        <taxon>Metazoa</taxon>
        <taxon>Ecdysozoa</taxon>
        <taxon>Nematoda</taxon>
        <taxon>Chromadorea</taxon>
        <taxon>Rhabditida</taxon>
        <taxon>Spirurina</taxon>
        <taxon>Spiruromorpha</taxon>
        <taxon>Filarioidea</taxon>
        <taxon>Onchocercidae</taxon>
        <taxon>Litomosoides</taxon>
    </lineage>
</organism>
<dbReference type="OrthoDB" id="5831905at2759"/>
<keyword evidence="1" id="KW-1133">Transmembrane helix</keyword>
<reference evidence="2 3" key="1">
    <citation type="submission" date="2018-08" db="EMBL/GenBank/DDBJ databases">
        <authorList>
            <person name="Laetsch R D."/>
            <person name="Stevens L."/>
            <person name="Kumar S."/>
            <person name="Blaxter L. M."/>
        </authorList>
    </citation>
    <scope>NUCLEOTIDE SEQUENCE [LARGE SCALE GENOMIC DNA]</scope>
</reference>
<dbReference type="STRING" id="42156.A0A3P6U030"/>
<name>A0A3P6U030_LITSI</name>
<keyword evidence="3" id="KW-1185">Reference proteome</keyword>
<keyword evidence="1" id="KW-0812">Transmembrane</keyword>
<sequence length="367" mass="42487">MSIGGDASTILPPALLARPSVRRGSVFSDLITIFRRSSSHPNRLFHYLSRSSTNKLATNENQETEKFLKPTACDHERNEEEESEKCDKAMSRQVLLDKIREKKEVIGKLRCQPWNMNRKRRTLAQKYVAQHESRVSKTHLLKVELRKRWGAFCRWADNIKIYLIPWEARIKRIESRFGSVVSSYFTFLRWIIYMLADATADPSRVNRTTSRKIISSRELIHADELQVVSNFDGYFKYSPLFYGYYSNDEFIGTRVRMAMNASLSKMSDTKTDQYIFSWKLFGGWDYTIGNTETACNTAMAIVIKLRESIVECRINSEKKFKPLLFLARVLANAIILLMLAFSIYTITVAVQTSETVEKDGNLFTKNE</sequence>
<evidence type="ECO:0008006" key="4">
    <source>
        <dbReference type="Google" id="ProtNLM"/>
    </source>
</evidence>
<dbReference type="AlphaFoldDB" id="A0A3P6U030"/>
<gene>
    <name evidence="2" type="ORF">NLS_LOCUS8674</name>
</gene>
<accession>A0A3P6U030</accession>
<dbReference type="EMBL" id="UYRX01001148">
    <property type="protein sequence ID" value="VDK88423.1"/>
    <property type="molecule type" value="Genomic_DNA"/>
</dbReference>
<keyword evidence="1" id="KW-0472">Membrane</keyword>
<evidence type="ECO:0000256" key="1">
    <source>
        <dbReference type="SAM" id="Phobius"/>
    </source>
</evidence>
<proteinExistence type="predicted"/>
<dbReference type="InterPro" id="IPR038900">
    <property type="entry name" value="TMC"/>
</dbReference>
<evidence type="ECO:0000313" key="2">
    <source>
        <dbReference type="EMBL" id="VDK88423.1"/>
    </source>
</evidence>
<evidence type="ECO:0000313" key="3">
    <source>
        <dbReference type="Proteomes" id="UP000277928"/>
    </source>
</evidence>
<dbReference type="PANTHER" id="PTHR23302">
    <property type="entry name" value="TRANSMEMBRANE CHANNEL-RELATED"/>
    <property type="match status" value="1"/>
</dbReference>
<feature type="non-terminal residue" evidence="2">
    <location>
        <position position="367"/>
    </location>
</feature>
<dbReference type="GO" id="GO:0008381">
    <property type="term" value="F:mechanosensitive monoatomic ion channel activity"/>
    <property type="evidence" value="ECO:0007669"/>
    <property type="project" value="TreeGrafter"/>
</dbReference>
<dbReference type="PANTHER" id="PTHR23302:SF40">
    <property type="entry name" value="TRANSMEMBRANE CHANNEL-LIKE PROTEIN"/>
    <property type="match status" value="1"/>
</dbReference>
<feature type="transmembrane region" description="Helical" evidence="1">
    <location>
        <begin position="323"/>
        <end position="344"/>
    </location>
</feature>
<dbReference type="Proteomes" id="UP000277928">
    <property type="component" value="Unassembled WGS sequence"/>
</dbReference>
<protein>
    <recommendedName>
        <fullName evidence="4">Transmembrane protein</fullName>
    </recommendedName>
</protein>
<dbReference type="GO" id="GO:0005886">
    <property type="term" value="C:plasma membrane"/>
    <property type="evidence" value="ECO:0007669"/>
    <property type="project" value="InterPro"/>
</dbReference>